<dbReference type="EMBL" id="JAFBDT010000003">
    <property type="protein sequence ID" value="MBM7561045.1"/>
    <property type="molecule type" value="Genomic_DNA"/>
</dbReference>
<sequence length="349" mass="40587">MVQKNRIHEIDIIRGFALFGVLLVNLTMIDATLYGNSRTPFAIELFAQGKFYTIFAFLFGLGFHFFSKGNFAFKRRLWVLLIFGILHLVLVWYGDILHLYAITGFILIKSHHYSDKKLKRRVIGLFILSLMMYGFFAVDVPESSVFVEQIHQGEVVLSTGTYGQVILYRLTHEIPIVFVNLFFTLPKILLLFYLGVLVGRHGFFETIESQRPLIVKWNYMSGGLFGILIFGIFIFNTANRPVIEALLQELSTYVGSFFYLTTLIRFSQTKGIRWIENAGKMALTNYLTQTIFWTLFFYGYGGGWFGEVSPKFYFPAAVIFFYGQVVFSTWWIHKFKTGPMERLWRRLYA</sequence>
<feature type="domain" description="DUF418" evidence="2">
    <location>
        <begin position="199"/>
        <end position="347"/>
    </location>
</feature>
<feature type="transmembrane region" description="Helical" evidence="1">
    <location>
        <begin position="286"/>
        <end position="306"/>
    </location>
</feature>
<organism evidence="3 4">
    <name type="scientific">Fusibacter tunisiensis</name>
    <dbReference type="NCBI Taxonomy" id="1008308"/>
    <lineage>
        <taxon>Bacteria</taxon>
        <taxon>Bacillati</taxon>
        <taxon>Bacillota</taxon>
        <taxon>Clostridia</taxon>
        <taxon>Eubacteriales</taxon>
        <taxon>Eubacteriales Family XII. Incertae Sedis</taxon>
        <taxon>Fusibacter</taxon>
    </lineage>
</organism>
<proteinExistence type="predicted"/>
<feature type="transmembrane region" description="Helical" evidence="1">
    <location>
        <begin position="12"/>
        <end position="33"/>
    </location>
</feature>
<dbReference type="RefSeq" id="WP_204662021.1">
    <property type="nucleotide sequence ID" value="NZ_JAFBDT010000003.1"/>
</dbReference>
<feature type="transmembrane region" description="Helical" evidence="1">
    <location>
        <begin position="78"/>
        <end position="101"/>
    </location>
</feature>
<feature type="transmembrane region" description="Helical" evidence="1">
    <location>
        <begin position="174"/>
        <end position="196"/>
    </location>
</feature>
<protein>
    <recommendedName>
        <fullName evidence="2">DUF418 domain-containing protein</fullName>
    </recommendedName>
</protein>
<dbReference type="InterPro" id="IPR052529">
    <property type="entry name" value="Bact_Transport_Assoc"/>
</dbReference>
<comment type="caution">
    <text evidence="3">The sequence shown here is derived from an EMBL/GenBank/DDBJ whole genome shotgun (WGS) entry which is preliminary data.</text>
</comment>
<name>A0ABS2MNS4_9FIRM</name>
<dbReference type="InterPro" id="IPR007349">
    <property type="entry name" value="DUF418"/>
</dbReference>
<feature type="transmembrane region" description="Helical" evidence="1">
    <location>
        <begin position="122"/>
        <end position="138"/>
    </location>
</feature>
<feature type="transmembrane region" description="Helical" evidence="1">
    <location>
        <begin position="217"/>
        <end position="238"/>
    </location>
</feature>
<gene>
    <name evidence="3" type="ORF">JOC49_000562</name>
</gene>
<keyword evidence="4" id="KW-1185">Reference proteome</keyword>
<keyword evidence="1" id="KW-0472">Membrane</keyword>
<reference evidence="3 4" key="1">
    <citation type="submission" date="2021-01" db="EMBL/GenBank/DDBJ databases">
        <title>Genomic Encyclopedia of Type Strains, Phase IV (KMG-IV): sequencing the most valuable type-strain genomes for metagenomic binning, comparative biology and taxonomic classification.</title>
        <authorList>
            <person name="Goeker M."/>
        </authorList>
    </citation>
    <scope>NUCLEOTIDE SEQUENCE [LARGE SCALE GENOMIC DNA]</scope>
    <source>
        <strain evidence="3 4">DSM 24436</strain>
    </source>
</reference>
<feature type="transmembrane region" description="Helical" evidence="1">
    <location>
        <begin position="45"/>
        <end position="66"/>
    </location>
</feature>
<dbReference type="Proteomes" id="UP000767854">
    <property type="component" value="Unassembled WGS sequence"/>
</dbReference>
<keyword evidence="1" id="KW-0812">Transmembrane</keyword>
<dbReference type="Pfam" id="PF04235">
    <property type="entry name" value="DUF418"/>
    <property type="match status" value="1"/>
</dbReference>
<accession>A0ABS2MNS4</accession>
<keyword evidence="1" id="KW-1133">Transmembrane helix</keyword>
<evidence type="ECO:0000256" key="1">
    <source>
        <dbReference type="SAM" id="Phobius"/>
    </source>
</evidence>
<feature type="transmembrane region" description="Helical" evidence="1">
    <location>
        <begin position="312"/>
        <end position="332"/>
    </location>
</feature>
<evidence type="ECO:0000259" key="2">
    <source>
        <dbReference type="Pfam" id="PF04235"/>
    </source>
</evidence>
<evidence type="ECO:0000313" key="4">
    <source>
        <dbReference type="Proteomes" id="UP000767854"/>
    </source>
</evidence>
<dbReference type="PANTHER" id="PTHR30590:SF2">
    <property type="entry name" value="INNER MEMBRANE PROTEIN"/>
    <property type="match status" value="1"/>
</dbReference>
<evidence type="ECO:0000313" key="3">
    <source>
        <dbReference type="EMBL" id="MBM7561045.1"/>
    </source>
</evidence>
<dbReference type="PANTHER" id="PTHR30590">
    <property type="entry name" value="INNER MEMBRANE PROTEIN"/>
    <property type="match status" value="1"/>
</dbReference>